<sequence length="226" mass="25314">MLLVSGPIGAPGFVEDTLPQVASGGCYRDEWMLPVLPNRISFPNLWSRRREGRGWISVRSFQRAVPFRGRNIKRRLRFRSLAVTVCVGFKPGMVTLAAVEMKPERDELLYALISSRPVTIPARLSCKVQGGRDRRVPSHFVSFLVRAALMRRPFNRRIVMPSEIMLVFARKNPHGNGEGRGGKGQEIFNYTNTQDKLLSFQSSATPAIGLGRFHNPSAGAIFAKDF</sequence>
<evidence type="ECO:0000313" key="3">
    <source>
        <dbReference type="Proteomes" id="UP000030765"/>
    </source>
</evidence>
<proteinExistence type="predicted"/>
<accession>A0A084VWQ0</accession>
<reference evidence="1 3" key="1">
    <citation type="journal article" date="2014" name="BMC Genomics">
        <title>Genome sequence of Anopheles sinensis provides insight into genetics basis of mosquito competence for malaria parasites.</title>
        <authorList>
            <person name="Zhou D."/>
            <person name="Zhang D."/>
            <person name="Ding G."/>
            <person name="Shi L."/>
            <person name="Hou Q."/>
            <person name="Ye Y."/>
            <person name="Xu Y."/>
            <person name="Zhou H."/>
            <person name="Xiong C."/>
            <person name="Li S."/>
            <person name="Yu J."/>
            <person name="Hong S."/>
            <person name="Yu X."/>
            <person name="Zou P."/>
            <person name="Chen C."/>
            <person name="Chang X."/>
            <person name="Wang W."/>
            <person name="Lv Y."/>
            <person name="Sun Y."/>
            <person name="Ma L."/>
            <person name="Shen B."/>
            <person name="Zhu C."/>
        </authorList>
    </citation>
    <scope>NUCLEOTIDE SEQUENCE [LARGE SCALE GENOMIC DNA]</scope>
</reference>
<protein>
    <submittedName>
        <fullName evidence="1 2">Uncharacterized protein</fullName>
    </submittedName>
</protein>
<name>A0A084VWQ0_ANOSI</name>
<gene>
    <name evidence="1" type="ORF">ZHAS_00010088</name>
</gene>
<dbReference type="AlphaFoldDB" id="A0A084VWQ0"/>
<evidence type="ECO:0000313" key="2">
    <source>
        <dbReference type="EnsemblMetazoa" id="ASIC010088-PA"/>
    </source>
</evidence>
<dbReference type="Proteomes" id="UP000030765">
    <property type="component" value="Unassembled WGS sequence"/>
</dbReference>
<keyword evidence="3" id="KW-1185">Reference proteome</keyword>
<dbReference type="EMBL" id="KE525181">
    <property type="protein sequence ID" value="KFB42394.1"/>
    <property type="molecule type" value="Genomic_DNA"/>
</dbReference>
<dbReference type="EnsemblMetazoa" id="ASIC010088-RA">
    <property type="protein sequence ID" value="ASIC010088-PA"/>
    <property type="gene ID" value="ASIC010088"/>
</dbReference>
<dbReference type="EMBL" id="ATLV01017697">
    <property type="status" value="NOT_ANNOTATED_CDS"/>
    <property type="molecule type" value="Genomic_DNA"/>
</dbReference>
<evidence type="ECO:0000313" key="1">
    <source>
        <dbReference type="EMBL" id="KFB42394.1"/>
    </source>
</evidence>
<dbReference type="VEuPathDB" id="VectorBase:ASIC010088"/>
<organism evidence="1">
    <name type="scientific">Anopheles sinensis</name>
    <name type="common">Mosquito</name>
    <dbReference type="NCBI Taxonomy" id="74873"/>
    <lineage>
        <taxon>Eukaryota</taxon>
        <taxon>Metazoa</taxon>
        <taxon>Ecdysozoa</taxon>
        <taxon>Arthropoda</taxon>
        <taxon>Hexapoda</taxon>
        <taxon>Insecta</taxon>
        <taxon>Pterygota</taxon>
        <taxon>Neoptera</taxon>
        <taxon>Endopterygota</taxon>
        <taxon>Diptera</taxon>
        <taxon>Nematocera</taxon>
        <taxon>Culicoidea</taxon>
        <taxon>Culicidae</taxon>
        <taxon>Anophelinae</taxon>
        <taxon>Anopheles</taxon>
    </lineage>
</organism>
<reference evidence="2" key="2">
    <citation type="submission" date="2020-05" db="UniProtKB">
        <authorList>
            <consortium name="EnsemblMetazoa"/>
        </authorList>
    </citation>
    <scope>IDENTIFICATION</scope>
</reference>